<proteinExistence type="predicted"/>
<reference evidence="5" key="1">
    <citation type="journal article" date="2019" name="Int. J. Syst. Evol. Microbiol.">
        <title>The Global Catalogue of Microorganisms (GCM) 10K type strain sequencing project: providing services to taxonomists for standard genome sequencing and annotation.</title>
        <authorList>
            <consortium name="The Broad Institute Genomics Platform"/>
            <consortium name="The Broad Institute Genome Sequencing Center for Infectious Disease"/>
            <person name="Wu L."/>
            <person name="Ma J."/>
        </authorList>
    </citation>
    <scope>NUCLEOTIDE SEQUENCE [LARGE SCALE GENOMIC DNA]</scope>
    <source>
        <strain evidence="5">CGMCC 1.16226</strain>
    </source>
</reference>
<keyword evidence="1 2" id="KW-0732">Signal</keyword>
<dbReference type="SMART" id="SM00062">
    <property type="entry name" value="PBPb"/>
    <property type="match status" value="1"/>
</dbReference>
<accession>A0ABW4WE60</accession>
<name>A0ABW4WE60_9HYPH</name>
<dbReference type="NCBIfam" id="TIGR02995">
    <property type="entry name" value="ectoine_ehuB"/>
    <property type="match status" value="1"/>
</dbReference>
<keyword evidence="5" id="KW-1185">Reference proteome</keyword>
<evidence type="ECO:0000313" key="4">
    <source>
        <dbReference type="EMBL" id="MFD2054896.1"/>
    </source>
</evidence>
<dbReference type="RefSeq" id="WP_379020810.1">
    <property type="nucleotide sequence ID" value="NZ_JBHUGY010000027.1"/>
</dbReference>
<protein>
    <submittedName>
        <fullName evidence="4">Ectoine/hydroxyectoine ABC transporter substrate-binding protein EhuB</fullName>
    </submittedName>
</protein>
<dbReference type="PANTHER" id="PTHR35936">
    <property type="entry name" value="MEMBRANE-BOUND LYTIC MUREIN TRANSGLYCOSYLASE F"/>
    <property type="match status" value="1"/>
</dbReference>
<dbReference type="PANTHER" id="PTHR35936:SF17">
    <property type="entry name" value="ARGININE-BINDING EXTRACELLULAR PROTEIN ARTP"/>
    <property type="match status" value="1"/>
</dbReference>
<comment type="caution">
    <text evidence="4">The sequence shown here is derived from an EMBL/GenBank/DDBJ whole genome shotgun (WGS) entry which is preliminary data.</text>
</comment>
<evidence type="ECO:0000259" key="3">
    <source>
        <dbReference type="SMART" id="SM00062"/>
    </source>
</evidence>
<sequence length="291" mass="30991">MPNDAKMLRRSALAAALLLPSMSSAGATTSLEKAKESGTVVVGISNEKPYGYVEPDGTVTGVIVEVLRAALEPIKIKKIEANVSQFSALIPGVTAHRFDVIGAGMYITPKRCQAIAFSIPITRVANVLAAKAGNPHKIHSLEDIAKSSSVKVGTQVGTAQVDDLHRAGIPEDHIVLFNRDTEAIAGLKADRVDAIYYPALEVSDLIKKFGAGDVERVAPYTIAKDNNGNPMLNYQAFGFNKDDADLVTAVNDGIKQLRTSGRLFKILEPYGFTEQDLPDPSVTAAQICSGS</sequence>
<dbReference type="SUPFAM" id="SSF53850">
    <property type="entry name" value="Periplasmic binding protein-like II"/>
    <property type="match status" value="1"/>
</dbReference>
<evidence type="ECO:0000256" key="2">
    <source>
        <dbReference type="SAM" id="SignalP"/>
    </source>
</evidence>
<feature type="chain" id="PRO_5045811927" evidence="2">
    <location>
        <begin position="28"/>
        <end position="291"/>
    </location>
</feature>
<evidence type="ECO:0000256" key="1">
    <source>
        <dbReference type="ARBA" id="ARBA00022729"/>
    </source>
</evidence>
<feature type="signal peptide" evidence="2">
    <location>
        <begin position="1"/>
        <end position="27"/>
    </location>
</feature>
<feature type="domain" description="Solute-binding protein family 3/N-terminal" evidence="3">
    <location>
        <begin position="39"/>
        <end position="274"/>
    </location>
</feature>
<dbReference type="EMBL" id="JBHUGY010000027">
    <property type="protein sequence ID" value="MFD2054896.1"/>
    <property type="molecule type" value="Genomic_DNA"/>
</dbReference>
<dbReference type="InterPro" id="IPR014337">
    <property type="entry name" value="Ectoine_EhuB"/>
</dbReference>
<dbReference type="Gene3D" id="3.40.190.10">
    <property type="entry name" value="Periplasmic binding protein-like II"/>
    <property type="match status" value="2"/>
</dbReference>
<dbReference type="InterPro" id="IPR001638">
    <property type="entry name" value="Solute-binding_3/MltF_N"/>
</dbReference>
<organism evidence="4 5">
    <name type="scientific">Mesorhizobium calcicola</name>
    <dbReference type="NCBI Taxonomy" id="1300310"/>
    <lineage>
        <taxon>Bacteria</taxon>
        <taxon>Pseudomonadati</taxon>
        <taxon>Pseudomonadota</taxon>
        <taxon>Alphaproteobacteria</taxon>
        <taxon>Hyphomicrobiales</taxon>
        <taxon>Phyllobacteriaceae</taxon>
        <taxon>Mesorhizobium</taxon>
    </lineage>
</organism>
<dbReference type="Proteomes" id="UP001597349">
    <property type="component" value="Unassembled WGS sequence"/>
</dbReference>
<evidence type="ECO:0000313" key="5">
    <source>
        <dbReference type="Proteomes" id="UP001597349"/>
    </source>
</evidence>
<dbReference type="Pfam" id="PF00497">
    <property type="entry name" value="SBP_bac_3"/>
    <property type="match status" value="1"/>
</dbReference>
<gene>
    <name evidence="4" type="primary">ehuB</name>
    <name evidence="4" type="ORF">ACFSQT_18015</name>
</gene>